<evidence type="ECO:0000256" key="1">
    <source>
        <dbReference type="SAM" id="MobiDB-lite"/>
    </source>
</evidence>
<evidence type="ECO:0008006" key="4">
    <source>
        <dbReference type="Google" id="ProtNLM"/>
    </source>
</evidence>
<gene>
    <name evidence="2" type="ORF">GIX81_06535</name>
</gene>
<dbReference type="RefSeq" id="WP_153704905.1">
    <property type="nucleotide sequence ID" value="NZ_WJNA01000012.1"/>
</dbReference>
<feature type="region of interest" description="Disordered" evidence="1">
    <location>
        <begin position="25"/>
        <end position="65"/>
    </location>
</feature>
<dbReference type="AlphaFoldDB" id="A0A6L5P3N0"/>
<feature type="compositionally biased region" description="Low complexity" evidence="1">
    <location>
        <begin position="48"/>
        <end position="62"/>
    </location>
</feature>
<proteinExistence type="predicted"/>
<name>A0A6L5P3N0_LIMRT</name>
<evidence type="ECO:0000313" key="2">
    <source>
        <dbReference type="EMBL" id="MRH09105.1"/>
    </source>
</evidence>
<sequence length="278" mass="29917">MKASNYLVTLGITGLMLVTAGCASNQGKDTASSSKQETSSSQVKNEQSASSRRVSSNSSDSVALKESEITPELTAVAVAYYCEQGQVPQLANYFHNYTQGGFSVVKSTDNGQFKHGDGTVYLFSAKGAATGLPCFTMNNGTIYLYYSQPGGSPSQHDGGETQSQEPISTISLAKLVSYINQHHDAKTVRPIAMSVTIDDRNSQSQKEDSQKVVVHNADEAVTLAREKYGDDNGEVRWGVMGDEPLDDGAWFVKGTDSKTMSGSRYSLRVYPDGRITGM</sequence>
<dbReference type="Proteomes" id="UP000472879">
    <property type="component" value="Unassembled WGS sequence"/>
</dbReference>
<protein>
    <recommendedName>
        <fullName evidence="4">Lipoprotein</fullName>
    </recommendedName>
</protein>
<organism evidence="2 3">
    <name type="scientific">Limosilactobacillus reuteri</name>
    <name type="common">Lactobacillus reuteri</name>
    <dbReference type="NCBI Taxonomy" id="1598"/>
    <lineage>
        <taxon>Bacteria</taxon>
        <taxon>Bacillati</taxon>
        <taxon>Bacillota</taxon>
        <taxon>Bacilli</taxon>
        <taxon>Lactobacillales</taxon>
        <taxon>Lactobacillaceae</taxon>
        <taxon>Limosilactobacillus</taxon>
    </lineage>
</organism>
<accession>A0A6L5P3N0</accession>
<evidence type="ECO:0000313" key="3">
    <source>
        <dbReference type="Proteomes" id="UP000472879"/>
    </source>
</evidence>
<comment type="caution">
    <text evidence="2">The sequence shown here is derived from an EMBL/GenBank/DDBJ whole genome shotgun (WGS) entry which is preliminary data.</text>
</comment>
<dbReference type="EMBL" id="WJNA01000012">
    <property type="protein sequence ID" value="MRH09105.1"/>
    <property type="molecule type" value="Genomic_DNA"/>
</dbReference>
<feature type="compositionally biased region" description="Low complexity" evidence="1">
    <location>
        <begin position="32"/>
        <end position="41"/>
    </location>
</feature>
<reference evidence="2 3" key="1">
    <citation type="submission" date="2019-11" db="EMBL/GenBank/DDBJ databases">
        <title>Draft genome sequence of 12 host-associated Lactobacillus reuteri rodent strains.</title>
        <authorList>
            <person name="Zhang S."/>
            <person name="Ozcam M."/>
            <person name="Van Pijkeren J.P."/>
        </authorList>
    </citation>
    <scope>NUCLEOTIDE SEQUENCE [LARGE SCALE GENOMIC DNA]</scope>
    <source>
        <strain evidence="2 3">Lr4020</strain>
    </source>
</reference>
<dbReference type="PROSITE" id="PS51257">
    <property type="entry name" value="PROKAR_LIPOPROTEIN"/>
    <property type="match status" value="1"/>
</dbReference>